<organism evidence="2 3">
    <name type="scientific">Epilithonimonas vandammei</name>
    <dbReference type="NCBI Taxonomy" id="2487072"/>
    <lineage>
        <taxon>Bacteria</taxon>
        <taxon>Pseudomonadati</taxon>
        <taxon>Bacteroidota</taxon>
        <taxon>Flavobacteriia</taxon>
        <taxon>Flavobacteriales</taxon>
        <taxon>Weeksellaceae</taxon>
        <taxon>Chryseobacterium group</taxon>
        <taxon>Epilithonimonas</taxon>
    </lineage>
</organism>
<dbReference type="Proteomes" id="UP000281810">
    <property type="component" value="Chromosome"/>
</dbReference>
<accession>A0A3G8Y9W5</accession>
<keyword evidence="1" id="KW-0732">Signal</keyword>
<reference evidence="3" key="1">
    <citation type="submission" date="2018-11" db="EMBL/GenBank/DDBJ databases">
        <title>Proposal to divide the Flavobacteriaceae and reorganize its genera based on Amino Acid Identity values calculated from whole genome sequences.</title>
        <authorList>
            <person name="Nicholson A.C."/>
            <person name="Gulvik C.A."/>
            <person name="Whitney A.M."/>
            <person name="Humrighouse B.W."/>
            <person name="Bell M."/>
            <person name="Holmes B."/>
            <person name="Steigerwalt A.B."/>
            <person name="Villarma A."/>
            <person name="Sheth M."/>
            <person name="Batra D."/>
            <person name="Pryor J."/>
            <person name="Bernardet J.-F."/>
            <person name="Hugo C."/>
            <person name="Kampfer P."/>
            <person name="Newman J.D."/>
            <person name="McQuiston J.R."/>
        </authorList>
    </citation>
    <scope>NUCLEOTIDE SEQUENCE [LARGE SCALE GENOMIC DNA]</scope>
    <source>
        <strain evidence="3">F5649</strain>
    </source>
</reference>
<evidence type="ECO:0000313" key="3">
    <source>
        <dbReference type="Proteomes" id="UP000281810"/>
    </source>
</evidence>
<dbReference type="EMBL" id="CP034161">
    <property type="protein sequence ID" value="AZI39334.1"/>
    <property type="molecule type" value="Genomic_DNA"/>
</dbReference>
<dbReference type="AlphaFoldDB" id="A0A3G8Y9W5"/>
<feature type="chain" id="PRO_5018274704" evidence="1">
    <location>
        <begin position="24"/>
        <end position="770"/>
    </location>
</feature>
<dbReference type="RefSeq" id="WP_124801583.1">
    <property type="nucleotide sequence ID" value="NZ_CP034161.1"/>
</dbReference>
<keyword evidence="3" id="KW-1185">Reference proteome</keyword>
<protein>
    <submittedName>
        <fullName evidence="2">Gliding motility-associated C-terminal domain-containing protein</fullName>
    </submittedName>
</protein>
<dbReference type="NCBIfam" id="TIGR04131">
    <property type="entry name" value="Bac_Flav_CTERM"/>
    <property type="match status" value="1"/>
</dbReference>
<dbReference type="InterPro" id="IPR026341">
    <property type="entry name" value="T9SS_type_B"/>
</dbReference>
<dbReference type="OrthoDB" id="9765926at2"/>
<sequence length="770" mass="86006">MKKIAIVIFLLIFKLFFTQNREANDCINYIQICGNQTITLNPTGYGVQELDSTKVCHSIEHNSLWLKFTVKTSGTLGFDLIPTSSAIDVDYDFWIFGPKASCSALGSSIRCSTTNPEAAFLADNHTGMRDSEPAGDFYEGPGELGDGYIKSLDVLAGESYFLVIDRPIGNGSFTLNWTGTAMLEDPFSSAPNPFGAVPDIALCNTSTVYDFSSYTSNILNGNPDFEVTYYDTYEDATYDENRITRPLTLNNQNYFYRIQSKVTECFRVETIKVEWKPLTLLNSDLKVCKNNLDQGVFNLKSAVLTSEPTSSIKYYLTLQEAQDHIPGTEILNPSAYTSAGGSVFAWVITTSGCENSAEIFLNFYPVPKVNTALYNSNLCDNDLDNSISLKFSDITPIIVSNSNDFEVYYYLASSPTVPLPDNYTFTVNTNILVEVKSKNGCPSVFDTINFKIAPQITLSTVSPIEICDSDRSGNEPINLNDYINQFTTLADTTVFYETLNDAKKQLNSISASQDLKTSRSYFYRFENGINCPAVGELKLIFKNPKISDSLQDVIICKENQIVLDAGPGFDAYLWDSGSTNSDSGALSIGIHWVDLTFDGCTTRQDVKVIAEEEVFIKILEIENDKLTITATGGTSPYEYSLDGTNWQSSNIFNNLPKGIQKVYVRSAKKCIPTVREFSNINLVNVITPNGDGKNDVLDFSSLRLKNNVTFKIFDRYGRFVFIGKDGNYIWDGKDGKKLLSTGTFWYTLEWTEPDTEVIHRYNSWILLKNR</sequence>
<proteinExistence type="predicted"/>
<feature type="signal peptide" evidence="1">
    <location>
        <begin position="1"/>
        <end position="23"/>
    </location>
</feature>
<dbReference type="Pfam" id="PF13585">
    <property type="entry name" value="CHU_C"/>
    <property type="match status" value="1"/>
</dbReference>
<name>A0A3G8Y9W5_9FLAO</name>
<evidence type="ECO:0000313" key="2">
    <source>
        <dbReference type="EMBL" id="AZI39334.1"/>
    </source>
</evidence>
<gene>
    <name evidence="2" type="ORF">EIB74_04870</name>
</gene>
<evidence type="ECO:0000256" key="1">
    <source>
        <dbReference type="SAM" id="SignalP"/>
    </source>
</evidence>